<feature type="transmembrane region" description="Helical" evidence="1">
    <location>
        <begin position="82"/>
        <end position="103"/>
    </location>
</feature>
<keyword evidence="1" id="KW-0812">Transmembrane</keyword>
<reference evidence="2 3" key="1">
    <citation type="journal article" date="2019" name="Appl. Microbiol. Biotechnol.">
        <title>Uncovering carbohydrate metabolism through a genotype-phenotype association study of 56 lactic acid bacteria genomes.</title>
        <authorList>
            <person name="Buron-Moles G."/>
            <person name="Chailyan A."/>
            <person name="Dolejs I."/>
            <person name="Forster J."/>
            <person name="Miks M.H."/>
        </authorList>
    </citation>
    <scope>NUCLEOTIDE SEQUENCE [LARGE SCALE GENOMIC DNA]</scope>
    <source>
        <strain evidence="2 3">ATCC 4005</strain>
    </source>
</reference>
<protein>
    <submittedName>
        <fullName evidence="2">Uncharacterized protein</fullName>
    </submittedName>
</protein>
<keyword evidence="1" id="KW-0472">Membrane</keyword>
<feature type="transmembrane region" description="Helical" evidence="1">
    <location>
        <begin position="109"/>
        <end position="128"/>
    </location>
</feature>
<accession>A0A4R5NLQ7</accession>
<comment type="caution">
    <text evidence="2">The sequence shown here is derived from an EMBL/GenBank/DDBJ whole genome shotgun (WGS) entry which is preliminary data.</text>
</comment>
<proteinExistence type="predicted"/>
<dbReference type="Proteomes" id="UP000295181">
    <property type="component" value="Unassembled WGS sequence"/>
</dbReference>
<keyword evidence="1" id="KW-1133">Transmembrane helix</keyword>
<evidence type="ECO:0000313" key="3">
    <source>
        <dbReference type="Proteomes" id="UP000295181"/>
    </source>
</evidence>
<feature type="transmembrane region" description="Helical" evidence="1">
    <location>
        <begin position="157"/>
        <end position="175"/>
    </location>
</feature>
<organism evidence="2 3">
    <name type="scientific">Lentilactobacillus buchneri DSM 20057</name>
    <dbReference type="NCBI Taxonomy" id="1423728"/>
    <lineage>
        <taxon>Bacteria</taxon>
        <taxon>Bacillati</taxon>
        <taxon>Bacillota</taxon>
        <taxon>Bacilli</taxon>
        <taxon>Lactobacillales</taxon>
        <taxon>Lactobacillaceae</taxon>
        <taxon>Lentilactobacillus</taxon>
    </lineage>
</organism>
<feature type="transmembrane region" description="Helical" evidence="1">
    <location>
        <begin position="53"/>
        <end position="70"/>
    </location>
</feature>
<dbReference type="RefSeq" id="WP_056939157.1">
    <property type="nucleotide sequence ID" value="NZ_AZDM01000031.1"/>
</dbReference>
<dbReference type="EMBL" id="PUFP01000063">
    <property type="protein sequence ID" value="TDG76117.1"/>
    <property type="molecule type" value="Genomic_DNA"/>
</dbReference>
<dbReference type="AlphaFoldDB" id="A0A4R5NLQ7"/>
<feature type="transmembrane region" description="Helical" evidence="1">
    <location>
        <begin position="12"/>
        <end position="33"/>
    </location>
</feature>
<gene>
    <name evidence="2" type="ORF">C5L32_000548</name>
</gene>
<evidence type="ECO:0000313" key="2">
    <source>
        <dbReference type="EMBL" id="TDG76117.1"/>
    </source>
</evidence>
<dbReference type="GeneID" id="72461152"/>
<name>A0A4R5NLQ7_LENBU</name>
<sequence length="176" mass="20352">MGKIRINQTVVKALLIYGGFIWLIALLIVLPHFSDLLPATENLGVSHVSIIDTTYFAWRVPLTFLFFSLIHTKWSILFPTAWYYAMFAIWALVVIFLFIKGQFWSGSFFLLHTLAFGASIYFFSLVALRTVHNNMYIKSDHYLGRWLGAVKMSVQEYWIELISAYLGFLFLNIFSG</sequence>
<evidence type="ECO:0000256" key="1">
    <source>
        <dbReference type="SAM" id="Phobius"/>
    </source>
</evidence>